<reference evidence="2 3" key="1">
    <citation type="submission" date="2020-12" db="EMBL/GenBank/DDBJ databases">
        <title>Concerted genomic and epigenomic changes stabilize Arabidopsis allopolyploids.</title>
        <authorList>
            <person name="Chen Z."/>
        </authorList>
    </citation>
    <scope>NUCLEOTIDE SEQUENCE [LARGE SCALE GENOMIC DNA]</scope>
    <source>
        <strain evidence="2">Allo738</strain>
        <tissue evidence="2">Leaf</tissue>
    </source>
</reference>
<organism evidence="2 3">
    <name type="scientific">Arabidopsis thaliana x Arabidopsis arenosa</name>
    <dbReference type="NCBI Taxonomy" id="1240361"/>
    <lineage>
        <taxon>Eukaryota</taxon>
        <taxon>Viridiplantae</taxon>
        <taxon>Streptophyta</taxon>
        <taxon>Embryophyta</taxon>
        <taxon>Tracheophyta</taxon>
        <taxon>Spermatophyta</taxon>
        <taxon>Magnoliopsida</taxon>
        <taxon>eudicotyledons</taxon>
        <taxon>Gunneridae</taxon>
        <taxon>Pentapetalae</taxon>
        <taxon>rosids</taxon>
        <taxon>malvids</taxon>
        <taxon>Brassicales</taxon>
        <taxon>Brassicaceae</taxon>
        <taxon>Camelineae</taxon>
        <taxon>Arabidopsis</taxon>
    </lineage>
</organism>
<dbReference type="InterPro" id="IPR050942">
    <property type="entry name" value="F-box_BR-signaling"/>
</dbReference>
<evidence type="ECO:0000313" key="3">
    <source>
        <dbReference type="Proteomes" id="UP000694240"/>
    </source>
</evidence>
<dbReference type="PANTHER" id="PTHR44259:SF31">
    <property type="entry name" value="F-BOX FAMILY PROTEIN"/>
    <property type="match status" value="1"/>
</dbReference>
<proteinExistence type="predicted"/>
<sequence>MPNPSPWSELCPDLLESIFERLSFADFHRMKLVCSNWNSSSKRAMAGKIEPPWLILFPYGEENGCVLYNPEEDRVYKTVRDLSRTQIVANSGKWFLMLDSGCNLYIMDVFSEKRIDLPPLESLLALAYALKSVRDKQCNNFGLSSGCYQKEMARNLRGRLWVDEKTGEFVVVWFFDPDIYLFYCKKGDNHYTIISLYHKVPELLKGLNDLVLRGYRLYIASKRGFVRVLDLSGQQDFEDVTGSNPKPMFSPLGEHNSFSIAVTTTAEVLLVESKTFENQRTFRLFKKDPNNADPLVHSPKLLEVDSLGDEALLLDLGITVPANHTIGIKPNSIYFTRHDRACLRIPFDLDICVFNLATKTLKRFPQLANMNLKDAQWFLPMT</sequence>
<dbReference type="InterPro" id="IPR001810">
    <property type="entry name" value="F-box_dom"/>
</dbReference>
<dbReference type="SMART" id="SM00256">
    <property type="entry name" value="FBOX"/>
    <property type="match status" value="1"/>
</dbReference>
<evidence type="ECO:0000259" key="1">
    <source>
        <dbReference type="SMART" id="SM00256"/>
    </source>
</evidence>
<dbReference type="PANTHER" id="PTHR44259">
    <property type="entry name" value="OS07G0183000 PROTEIN-RELATED"/>
    <property type="match status" value="1"/>
</dbReference>
<dbReference type="CDD" id="cd09917">
    <property type="entry name" value="F-box_SF"/>
    <property type="match status" value="1"/>
</dbReference>
<dbReference type="AlphaFoldDB" id="A0A8T2AW84"/>
<accession>A0A8T2AW84</accession>
<comment type="caution">
    <text evidence="2">The sequence shown here is derived from an EMBL/GenBank/DDBJ whole genome shotgun (WGS) entry which is preliminary data.</text>
</comment>
<name>A0A8T2AW84_9BRAS</name>
<feature type="domain" description="F-box" evidence="1">
    <location>
        <begin position="10"/>
        <end position="50"/>
    </location>
</feature>
<dbReference type="EMBL" id="JAEFBK010000008">
    <property type="protein sequence ID" value="KAG7578900.1"/>
    <property type="molecule type" value="Genomic_DNA"/>
</dbReference>
<dbReference type="Proteomes" id="UP000694240">
    <property type="component" value="Chromosome 8"/>
</dbReference>
<gene>
    <name evidence="2" type="ORF">ISN45_Aa03g030650</name>
</gene>
<keyword evidence="3" id="KW-1185">Reference proteome</keyword>
<protein>
    <submittedName>
        <fullName evidence="2">F-box-like domain superfamily</fullName>
    </submittedName>
</protein>
<dbReference type="Pfam" id="PF00646">
    <property type="entry name" value="F-box"/>
    <property type="match status" value="1"/>
</dbReference>
<dbReference type="Pfam" id="PF03478">
    <property type="entry name" value="Beta-prop_KIB1-4"/>
    <property type="match status" value="1"/>
</dbReference>
<evidence type="ECO:0000313" key="2">
    <source>
        <dbReference type="EMBL" id="KAG7578900.1"/>
    </source>
</evidence>
<dbReference type="InterPro" id="IPR005174">
    <property type="entry name" value="KIB1-4_b-propeller"/>
</dbReference>